<protein>
    <submittedName>
        <fullName evidence="1">Uncharacterized protein</fullName>
    </submittedName>
</protein>
<name>A0A8X7C817_9ARAC</name>
<gene>
    <name evidence="1" type="ORF">TNIN_474561</name>
</gene>
<reference evidence="1" key="1">
    <citation type="submission" date="2020-08" db="EMBL/GenBank/DDBJ databases">
        <title>Multicomponent nature underlies the extraordinary mechanical properties of spider dragline silk.</title>
        <authorList>
            <person name="Kono N."/>
            <person name="Nakamura H."/>
            <person name="Mori M."/>
            <person name="Yoshida Y."/>
            <person name="Ohtoshi R."/>
            <person name="Malay A.D."/>
            <person name="Moran D.A.P."/>
            <person name="Tomita M."/>
            <person name="Numata K."/>
            <person name="Arakawa K."/>
        </authorList>
    </citation>
    <scope>NUCLEOTIDE SEQUENCE</scope>
</reference>
<comment type="caution">
    <text evidence="1">The sequence shown here is derived from an EMBL/GenBank/DDBJ whole genome shotgun (WGS) entry which is preliminary data.</text>
</comment>
<dbReference type="Proteomes" id="UP000886998">
    <property type="component" value="Unassembled WGS sequence"/>
</dbReference>
<keyword evidence="2" id="KW-1185">Reference proteome</keyword>
<evidence type="ECO:0000313" key="1">
    <source>
        <dbReference type="EMBL" id="GFY56792.1"/>
    </source>
</evidence>
<dbReference type="AlphaFoldDB" id="A0A8X7C817"/>
<dbReference type="EMBL" id="BMAV01011150">
    <property type="protein sequence ID" value="GFY56792.1"/>
    <property type="molecule type" value="Genomic_DNA"/>
</dbReference>
<organism evidence="1 2">
    <name type="scientific">Trichonephila inaurata madagascariensis</name>
    <dbReference type="NCBI Taxonomy" id="2747483"/>
    <lineage>
        <taxon>Eukaryota</taxon>
        <taxon>Metazoa</taxon>
        <taxon>Ecdysozoa</taxon>
        <taxon>Arthropoda</taxon>
        <taxon>Chelicerata</taxon>
        <taxon>Arachnida</taxon>
        <taxon>Araneae</taxon>
        <taxon>Araneomorphae</taxon>
        <taxon>Entelegynae</taxon>
        <taxon>Araneoidea</taxon>
        <taxon>Nephilidae</taxon>
        <taxon>Trichonephila</taxon>
        <taxon>Trichonephila inaurata</taxon>
    </lineage>
</organism>
<proteinExistence type="predicted"/>
<dbReference type="OrthoDB" id="6776127at2759"/>
<accession>A0A8X7C817</accession>
<sequence length="102" mass="12044">MRYCPTPCAQLQHAKNKITITQKFLEKGHTQIECDSMHSVIERALRHKKINVPADYAYLAKQACKKNLYEVEYLYHHFFKDFQTALPFYKSIRPGKGQVIRQ</sequence>
<evidence type="ECO:0000313" key="2">
    <source>
        <dbReference type="Proteomes" id="UP000886998"/>
    </source>
</evidence>